<feature type="domain" description="F-box" evidence="1">
    <location>
        <begin position="66"/>
        <end position="114"/>
    </location>
</feature>
<dbReference type="EMBL" id="CACVBS010000028">
    <property type="protein sequence ID" value="CAA7260066.1"/>
    <property type="molecule type" value="Genomic_DNA"/>
</dbReference>
<dbReference type="AlphaFoldDB" id="A0A8S0W7D8"/>
<dbReference type="InterPro" id="IPR001810">
    <property type="entry name" value="F-box_dom"/>
</dbReference>
<organism evidence="2 3">
    <name type="scientific">Cyclocybe aegerita</name>
    <name type="common">Black poplar mushroom</name>
    <name type="synonym">Agrocybe aegerita</name>
    <dbReference type="NCBI Taxonomy" id="1973307"/>
    <lineage>
        <taxon>Eukaryota</taxon>
        <taxon>Fungi</taxon>
        <taxon>Dikarya</taxon>
        <taxon>Basidiomycota</taxon>
        <taxon>Agaricomycotina</taxon>
        <taxon>Agaricomycetes</taxon>
        <taxon>Agaricomycetidae</taxon>
        <taxon>Agaricales</taxon>
        <taxon>Agaricineae</taxon>
        <taxon>Bolbitiaceae</taxon>
        <taxon>Cyclocybe</taxon>
    </lineage>
</organism>
<dbReference type="Pfam" id="PF00646">
    <property type="entry name" value="F-box"/>
    <property type="match status" value="1"/>
</dbReference>
<accession>A0A8S0W7D8</accession>
<evidence type="ECO:0000313" key="2">
    <source>
        <dbReference type="EMBL" id="CAA7260066.1"/>
    </source>
</evidence>
<sequence>MAARVSRQRYGGARRMGNVMDTSSAFDTDGSVLLVFHSGNGGPGLLLFHYGPDTRLSPSHRHRIYDMLFESLPVDLIAEILGELDLESLIKMSNLSKRFQLVASDASLNPWRRPIIRNLRTHAYEKALKHLSVRTSVPRQNWVEIISLARPSFILFEATLPNLKESDWEECFRRRFLPGWRKWRKDSRWKEAFLKMLHRVWHRSVTMCTADEAWTKYIVLNRNGSANELEVSSRNYNPFNAFNEMKLQNDLSNLETRIRVVVELADVRILAFGTLAKPRSHFLVNPNAHIFLNPPGVSDKGHVNFFSKMAAKQKGFSLIDDHGVYPMSNAAIPAYLFREYSSPTTSYTRMTYPQPAPTHANYPFFTPGGGDARWIEQDEIEQEGLHWVGAMMIVAQLICPAEEDGNGVGRHFASFTWSDLWVVSPWIEEKITKKITGAGLGN</sequence>
<reference evidence="2 3" key="1">
    <citation type="submission" date="2020-01" db="EMBL/GenBank/DDBJ databases">
        <authorList>
            <person name="Gupta K D."/>
        </authorList>
    </citation>
    <scope>NUCLEOTIDE SEQUENCE [LARGE SCALE GENOMIC DNA]</scope>
</reference>
<dbReference type="Gene3D" id="1.20.1280.50">
    <property type="match status" value="1"/>
</dbReference>
<evidence type="ECO:0000259" key="1">
    <source>
        <dbReference type="PROSITE" id="PS50181"/>
    </source>
</evidence>
<gene>
    <name evidence="2" type="ORF">AAE3_LOCUS2234</name>
</gene>
<proteinExistence type="predicted"/>
<name>A0A8S0W7D8_CYCAE</name>
<protein>
    <recommendedName>
        <fullName evidence="1">F-box domain-containing protein</fullName>
    </recommendedName>
</protein>
<dbReference type="SUPFAM" id="SSF81383">
    <property type="entry name" value="F-box domain"/>
    <property type="match status" value="1"/>
</dbReference>
<dbReference type="InterPro" id="IPR036047">
    <property type="entry name" value="F-box-like_dom_sf"/>
</dbReference>
<dbReference type="OrthoDB" id="2532648at2759"/>
<dbReference type="Proteomes" id="UP000467700">
    <property type="component" value="Unassembled WGS sequence"/>
</dbReference>
<dbReference type="PROSITE" id="PS50181">
    <property type="entry name" value="FBOX"/>
    <property type="match status" value="1"/>
</dbReference>
<comment type="caution">
    <text evidence="2">The sequence shown here is derived from an EMBL/GenBank/DDBJ whole genome shotgun (WGS) entry which is preliminary data.</text>
</comment>
<evidence type="ECO:0000313" key="3">
    <source>
        <dbReference type="Proteomes" id="UP000467700"/>
    </source>
</evidence>
<keyword evidence="3" id="KW-1185">Reference proteome</keyword>